<dbReference type="eggNOG" id="COG0845">
    <property type="taxonomic scope" value="Bacteria"/>
</dbReference>
<dbReference type="STRING" id="450851.PHZ_c0066"/>
<dbReference type="InterPro" id="IPR058625">
    <property type="entry name" value="MdtA-like_BSH"/>
</dbReference>
<dbReference type="EMBL" id="CP000747">
    <property type="protein sequence ID" value="ACG76480.1"/>
    <property type="molecule type" value="Genomic_DNA"/>
</dbReference>
<dbReference type="PANTHER" id="PTHR30469">
    <property type="entry name" value="MULTIDRUG RESISTANCE PROTEIN MDTA"/>
    <property type="match status" value="1"/>
</dbReference>
<feature type="domain" description="Multidrug resistance protein MdtA-like barrel-sandwich hybrid" evidence="3">
    <location>
        <begin position="64"/>
        <end position="201"/>
    </location>
</feature>
<dbReference type="PROSITE" id="PS51257">
    <property type="entry name" value="PROKAR_LIPOPROTEIN"/>
    <property type="match status" value="1"/>
</dbReference>
<evidence type="ECO:0000256" key="2">
    <source>
        <dbReference type="SAM" id="SignalP"/>
    </source>
</evidence>
<reference evidence="4 5" key="1">
    <citation type="journal article" date="2008" name="BMC Genomics">
        <title>Complete genome of Phenylobacterium zucineum - a novel facultative intracellular bacterium isolated from human erythroleukemia cell line K562.</title>
        <authorList>
            <person name="Luo Y."/>
            <person name="Xu X."/>
            <person name="Ding Z."/>
            <person name="Liu Z."/>
            <person name="Zhang B."/>
            <person name="Yan Z."/>
            <person name="Sun J."/>
            <person name="Hu S."/>
            <person name="Hu X."/>
        </authorList>
    </citation>
    <scope>NUCLEOTIDE SEQUENCE [LARGE SCALE GENOMIC DNA]</scope>
    <source>
        <strain evidence="4 5">HLK1</strain>
    </source>
</reference>
<comment type="similarity">
    <text evidence="1">Belongs to the membrane fusion protein (MFP) (TC 8.A.1) family.</text>
</comment>
<dbReference type="GO" id="GO:1990281">
    <property type="term" value="C:efflux pump complex"/>
    <property type="evidence" value="ECO:0007669"/>
    <property type="project" value="TreeGrafter"/>
</dbReference>
<dbReference type="GO" id="GO:0015562">
    <property type="term" value="F:efflux transmembrane transporter activity"/>
    <property type="evidence" value="ECO:0007669"/>
    <property type="project" value="TreeGrafter"/>
</dbReference>
<dbReference type="Gene3D" id="2.40.420.20">
    <property type="match status" value="1"/>
</dbReference>
<organism evidence="4 5">
    <name type="scientific">Phenylobacterium zucineum (strain HLK1)</name>
    <dbReference type="NCBI Taxonomy" id="450851"/>
    <lineage>
        <taxon>Bacteria</taxon>
        <taxon>Pseudomonadati</taxon>
        <taxon>Pseudomonadota</taxon>
        <taxon>Alphaproteobacteria</taxon>
        <taxon>Caulobacterales</taxon>
        <taxon>Caulobacteraceae</taxon>
        <taxon>Phenylobacterium</taxon>
    </lineage>
</organism>
<dbReference type="InterPro" id="IPR006143">
    <property type="entry name" value="RND_pump_MFP"/>
</dbReference>
<evidence type="ECO:0000256" key="1">
    <source>
        <dbReference type="ARBA" id="ARBA00009477"/>
    </source>
</evidence>
<evidence type="ECO:0000313" key="5">
    <source>
        <dbReference type="Proteomes" id="UP000001868"/>
    </source>
</evidence>
<name>B4RBM0_PHEZH</name>
<dbReference type="AlphaFoldDB" id="B4RBM0"/>
<evidence type="ECO:0000313" key="4">
    <source>
        <dbReference type="EMBL" id="ACG76480.1"/>
    </source>
</evidence>
<dbReference type="Gene3D" id="2.40.30.170">
    <property type="match status" value="1"/>
</dbReference>
<accession>B4RBM0</accession>
<dbReference type="RefSeq" id="WP_012520628.1">
    <property type="nucleotide sequence ID" value="NC_011144.1"/>
</dbReference>
<evidence type="ECO:0000259" key="3">
    <source>
        <dbReference type="Pfam" id="PF25917"/>
    </source>
</evidence>
<dbReference type="SUPFAM" id="SSF111369">
    <property type="entry name" value="HlyD-like secretion proteins"/>
    <property type="match status" value="1"/>
</dbReference>
<sequence length="344" mass="35225">MIRPLIPAALTAAALALAACGSEPKPAETPVVSTARERLTLAPRTVADLKPVAATVATRDLGEARARIGGTLVKLAVKEGDVVRKGQLVGVVTDQRLTFETGAYEAQAAAAAAEAARARAELSRVQTLYEKGFYAKARLEQAQAQARAAQGQLDAARAQRSASAELSAQGAILAPTAGRVLTADVPPGSVVTAGQSVATITAGEPLLRLEIPEAQARALKVGDPVPVETGDLPGAAAVGAIDRVYPAVSAGRVTADIAVPGLRADLVGQRVRVRVKVGERTALIVPARFVATRYGVDFVRVLGPDGRTSDVAVQLAPGPTAREFEILSGAAAGDVLLAQPSAAR</sequence>
<dbReference type="NCBIfam" id="TIGR01730">
    <property type="entry name" value="RND_mfp"/>
    <property type="match status" value="1"/>
</dbReference>
<protein>
    <submittedName>
        <fullName evidence="4">Putative HlyD family secretion protein</fullName>
    </submittedName>
</protein>
<keyword evidence="2" id="KW-0732">Signal</keyword>
<feature type="signal peptide" evidence="2">
    <location>
        <begin position="1"/>
        <end position="18"/>
    </location>
</feature>
<gene>
    <name evidence="4" type="ordered locus">PHZ_c0066</name>
</gene>
<dbReference type="Proteomes" id="UP000001868">
    <property type="component" value="Chromosome"/>
</dbReference>
<dbReference type="Pfam" id="PF25917">
    <property type="entry name" value="BSH_RND"/>
    <property type="match status" value="1"/>
</dbReference>
<dbReference type="Gene3D" id="1.10.287.470">
    <property type="entry name" value="Helix hairpin bin"/>
    <property type="match status" value="1"/>
</dbReference>
<dbReference type="Gene3D" id="2.40.50.100">
    <property type="match status" value="1"/>
</dbReference>
<feature type="chain" id="PRO_5002825277" evidence="2">
    <location>
        <begin position="19"/>
        <end position="344"/>
    </location>
</feature>
<dbReference type="PANTHER" id="PTHR30469:SF38">
    <property type="entry name" value="HLYD FAMILY SECRETION PROTEIN"/>
    <property type="match status" value="1"/>
</dbReference>
<keyword evidence="5" id="KW-1185">Reference proteome</keyword>
<dbReference type="OrthoDB" id="7914255at2"/>
<dbReference type="KEGG" id="pzu:PHZ_c0066"/>
<proteinExistence type="inferred from homology"/>
<dbReference type="HOGENOM" id="CLU_018816_4_0_5"/>